<dbReference type="GO" id="GO:0006275">
    <property type="term" value="P:regulation of DNA replication"/>
    <property type="evidence" value="ECO:0007669"/>
    <property type="project" value="InterPro"/>
</dbReference>
<dbReference type="SUPFAM" id="SSF48295">
    <property type="entry name" value="TrpR-like"/>
    <property type="match status" value="1"/>
</dbReference>
<dbReference type="InterPro" id="IPR027417">
    <property type="entry name" value="P-loop_NTPase"/>
</dbReference>
<evidence type="ECO:0000256" key="7">
    <source>
        <dbReference type="RuleBase" id="RU000577"/>
    </source>
</evidence>
<dbReference type="InterPro" id="IPR010921">
    <property type="entry name" value="Trp_repressor/repl_initiator"/>
</dbReference>
<dbReference type="InterPro" id="IPR013317">
    <property type="entry name" value="DnaA_dom"/>
</dbReference>
<evidence type="ECO:0000259" key="10">
    <source>
        <dbReference type="SMART" id="SM00760"/>
    </source>
</evidence>
<dbReference type="PRINTS" id="PR00051">
    <property type="entry name" value="DNAA"/>
</dbReference>
<dbReference type="Gene3D" id="1.10.1750.10">
    <property type="match status" value="1"/>
</dbReference>
<dbReference type="GO" id="GO:0008289">
    <property type="term" value="F:lipid binding"/>
    <property type="evidence" value="ECO:0007669"/>
    <property type="project" value="UniProtKB-KW"/>
</dbReference>
<evidence type="ECO:0000256" key="4">
    <source>
        <dbReference type="ARBA" id="ARBA00022840"/>
    </source>
</evidence>
<evidence type="ECO:0000313" key="11">
    <source>
        <dbReference type="EMBL" id="QDT01634.1"/>
    </source>
</evidence>
<accession>A0A517N3C3</accession>
<evidence type="ECO:0000256" key="1">
    <source>
        <dbReference type="ARBA" id="ARBA00022490"/>
    </source>
</evidence>
<dbReference type="Pfam" id="PF08299">
    <property type="entry name" value="Bac_DnaA_C"/>
    <property type="match status" value="1"/>
</dbReference>
<evidence type="ECO:0000259" key="9">
    <source>
        <dbReference type="SMART" id="SM00382"/>
    </source>
</evidence>
<dbReference type="InterPro" id="IPR020591">
    <property type="entry name" value="Chromosome_initiator_DnaA-like"/>
</dbReference>
<dbReference type="PANTHER" id="PTHR30050:SF2">
    <property type="entry name" value="CHROMOSOMAL REPLICATION INITIATOR PROTEIN DNAA"/>
    <property type="match status" value="1"/>
</dbReference>
<dbReference type="GO" id="GO:0005886">
    <property type="term" value="C:plasma membrane"/>
    <property type="evidence" value="ECO:0007669"/>
    <property type="project" value="TreeGrafter"/>
</dbReference>
<dbReference type="SMART" id="SM00760">
    <property type="entry name" value="Bac_DnaA_C"/>
    <property type="match status" value="1"/>
</dbReference>
<dbReference type="Proteomes" id="UP000318538">
    <property type="component" value="Chromosome"/>
</dbReference>
<keyword evidence="12" id="KW-1185">Reference proteome</keyword>
<comment type="similarity">
    <text evidence="8">Belongs to the DnaA family.</text>
</comment>
<protein>
    <recommendedName>
        <fullName evidence="7">Chromosomal replication initiator protein DnaA</fullName>
    </recommendedName>
</protein>
<evidence type="ECO:0000256" key="2">
    <source>
        <dbReference type="ARBA" id="ARBA00022705"/>
    </source>
</evidence>
<reference evidence="11 12" key="1">
    <citation type="submission" date="2019-02" db="EMBL/GenBank/DDBJ databases">
        <title>Deep-cultivation of Planctomycetes and their phenomic and genomic characterization uncovers novel biology.</title>
        <authorList>
            <person name="Wiegand S."/>
            <person name="Jogler M."/>
            <person name="Boedeker C."/>
            <person name="Pinto D."/>
            <person name="Vollmers J."/>
            <person name="Rivas-Marin E."/>
            <person name="Kohn T."/>
            <person name="Peeters S.H."/>
            <person name="Heuer A."/>
            <person name="Rast P."/>
            <person name="Oberbeckmann S."/>
            <person name="Bunk B."/>
            <person name="Jeske O."/>
            <person name="Meyerdierks A."/>
            <person name="Storesund J.E."/>
            <person name="Kallscheuer N."/>
            <person name="Luecker S."/>
            <person name="Lage O.M."/>
            <person name="Pohl T."/>
            <person name="Merkel B.J."/>
            <person name="Hornburger P."/>
            <person name="Mueller R.-W."/>
            <person name="Bruemmer F."/>
            <person name="Labrenz M."/>
            <person name="Spormann A.M."/>
            <person name="Op den Camp H."/>
            <person name="Overmann J."/>
            <person name="Amann R."/>
            <person name="Jetten M.S.M."/>
            <person name="Mascher T."/>
            <person name="Medema M.H."/>
            <person name="Devos D.P."/>
            <person name="Kaster A.-K."/>
            <person name="Ovreas L."/>
            <person name="Rohde M."/>
            <person name="Galperin M.Y."/>
            <person name="Jogler C."/>
        </authorList>
    </citation>
    <scope>NUCLEOTIDE SEQUENCE [LARGE SCALE GENOMIC DNA]</scope>
    <source>
        <strain evidence="11 12">K22_7</strain>
    </source>
</reference>
<sequence length="369" mass="40545">MNALVEEQIEVTSFPLERPAVRARRRDTRLTTGSLPYFIAGEENRLVSFVSTSDTSVFEFGNPILLIGPSGAGKTAIAMHLAARQAVHESIDSMPAKVVHFPAIDFARQYAEAVAADDLPPLRSEMNDAPILVIDDLHLIADKPAAQDELAMRIESRTAAGMATILTCRRLPSEIRGLRPLLVSRVLPGLTIPIAIPTGATRLQLLRELALHFGLEIEQGLLEVLHDGLEDQLPARSLEAALKQVSLWCRMHESGPTMEAIQSAIDRIGTTEEVTLPSITNAVARYFRMKSSEIRSSSRKQNLVRARSLAMYLARQMTGKSMHQIGDHFGGRDHTTVLHAIRKTQSLLENDSDLRRAADEVTEKLAAAA</sequence>
<organism evidence="11 12">
    <name type="scientific">Rubripirellula lacrimiformis</name>
    <dbReference type="NCBI Taxonomy" id="1930273"/>
    <lineage>
        <taxon>Bacteria</taxon>
        <taxon>Pseudomonadati</taxon>
        <taxon>Planctomycetota</taxon>
        <taxon>Planctomycetia</taxon>
        <taxon>Pirellulales</taxon>
        <taxon>Pirellulaceae</taxon>
        <taxon>Rubripirellula</taxon>
    </lineage>
</organism>
<gene>
    <name evidence="11" type="primary">dnaA_1</name>
    <name evidence="11" type="ORF">K227x_00010</name>
</gene>
<keyword evidence="1" id="KW-0963">Cytoplasm</keyword>
<dbReference type="Gene3D" id="3.40.50.300">
    <property type="entry name" value="P-loop containing nucleotide triphosphate hydrolases"/>
    <property type="match status" value="1"/>
</dbReference>
<dbReference type="CDD" id="cd06571">
    <property type="entry name" value="Bac_DnaA_C"/>
    <property type="match status" value="1"/>
</dbReference>
<dbReference type="InterPro" id="IPR013159">
    <property type="entry name" value="DnaA_C"/>
</dbReference>
<evidence type="ECO:0000313" key="12">
    <source>
        <dbReference type="Proteomes" id="UP000318538"/>
    </source>
</evidence>
<keyword evidence="3 7" id="KW-0547">Nucleotide-binding</keyword>
<keyword evidence="5" id="KW-0446">Lipid-binding</keyword>
<dbReference type="EMBL" id="CP036525">
    <property type="protein sequence ID" value="QDT01634.1"/>
    <property type="molecule type" value="Genomic_DNA"/>
</dbReference>
<dbReference type="PANTHER" id="PTHR30050">
    <property type="entry name" value="CHROMOSOMAL REPLICATION INITIATOR PROTEIN DNAA"/>
    <property type="match status" value="1"/>
</dbReference>
<dbReference type="AlphaFoldDB" id="A0A517N3C3"/>
<name>A0A517N3C3_9BACT</name>
<keyword evidence="6 7" id="KW-0238">DNA-binding</keyword>
<dbReference type="KEGG" id="rlc:K227x_00010"/>
<evidence type="ECO:0000256" key="8">
    <source>
        <dbReference type="RuleBase" id="RU004227"/>
    </source>
</evidence>
<evidence type="ECO:0000256" key="3">
    <source>
        <dbReference type="ARBA" id="ARBA00022741"/>
    </source>
</evidence>
<feature type="domain" description="Chromosomal replication initiator DnaA C-terminal" evidence="10">
    <location>
        <begin position="275"/>
        <end position="344"/>
    </location>
</feature>
<comment type="function">
    <text evidence="7">Plays an essential role in the initiation and regulation of chromosomal replication. ATP-DnaA binds to the origin of replication (oriC) to initiate formation of the DNA replication initiation complex once per cell cycle. Binds the DnaA box (a 9 base pair repeat at the origin) and separates the double-stranded (ds)DNA. Forms a right-handed helical filament on oriC DNA; dsDNA binds to the exterior of the filament while single-stranded (ss)DNA is stabiized in the filament's interior. The ATP-DnaA-oriC complex binds and stabilizes one strand of the AT-rich DNA unwinding element (DUE), permitting loading of DNA polymerase. After initiation quickly degrades to an ADP-DnaA complex that is not apt for DNA replication. Binds acidic phospholipids.</text>
</comment>
<dbReference type="GO" id="GO:0003688">
    <property type="term" value="F:DNA replication origin binding"/>
    <property type="evidence" value="ECO:0007669"/>
    <property type="project" value="TreeGrafter"/>
</dbReference>
<dbReference type="GO" id="GO:0006270">
    <property type="term" value="P:DNA replication initiation"/>
    <property type="evidence" value="ECO:0007669"/>
    <property type="project" value="InterPro"/>
</dbReference>
<keyword evidence="2 7" id="KW-0235">DNA replication</keyword>
<dbReference type="SUPFAM" id="SSF52540">
    <property type="entry name" value="P-loop containing nucleoside triphosphate hydrolases"/>
    <property type="match status" value="1"/>
</dbReference>
<dbReference type="InterPro" id="IPR003593">
    <property type="entry name" value="AAA+_ATPase"/>
</dbReference>
<keyword evidence="4 7" id="KW-0067">ATP-binding</keyword>
<evidence type="ECO:0000256" key="6">
    <source>
        <dbReference type="ARBA" id="ARBA00023125"/>
    </source>
</evidence>
<feature type="domain" description="AAA+ ATPase" evidence="9">
    <location>
        <begin position="60"/>
        <end position="187"/>
    </location>
</feature>
<dbReference type="GO" id="GO:0005524">
    <property type="term" value="F:ATP binding"/>
    <property type="evidence" value="ECO:0007669"/>
    <property type="project" value="UniProtKB-KW"/>
</dbReference>
<proteinExistence type="inferred from homology"/>
<evidence type="ECO:0000256" key="5">
    <source>
        <dbReference type="ARBA" id="ARBA00023121"/>
    </source>
</evidence>
<dbReference type="Pfam" id="PF00308">
    <property type="entry name" value="Bac_DnaA"/>
    <property type="match status" value="1"/>
</dbReference>
<dbReference type="SMART" id="SM00382">
    <property type="entry name" value="AAA"/>
    <property type="match status" value="1"/>
</dbReference>